<dbReference type="PANTHER" id="PTHR18919">
    <property type="entry name" value="ACETYL-COA C-ACYLTRANSFERASE"/>
    <property type="match status" value="1"/>
</dbReference>
<feature type="domain" description="Thiolase N-terminal" evidence="8">
    <location>
        <begin position="6"/>
        <end position="264"/>
    </location>
</feature>
<gene>
    <name evidence="10" type="ORF">D3P04_17395</name>
</gene>
<dbReference type="PIRSF" id="PIRSF000429">
    <property type="entry name" value="Ac-CoA_Ac_transf"/>
    <property type="match status" value="1"/>
</dbReference>
<dbReference type="RefSeq" id="WP_119751099.1">
    <property type="nucleotide sequence ID" value="NZ_QZCG01000012.1"/>
</dbReference>
<keyword evidence="3" id="KW-0583">PHB biosynthesis</keyword>
<organism evidence="10 11">
    <name type="scientific">Paracoccus onubensis</name>
    <dbReference type="NCBI Taxonomy" id="1675788"/>
    <lineage>
        <taxon>Bacteria</taxon>
        <taxon>Pseudomonadati</taxon>
        <taxon>Pseudomonadota</taxon>
        <taxon>Alphaproteobacteria</taxon>
        <taxon>Rhodobacterales</taxon>
        <taxon>Paracoccaceae</taxon>
        <taxon>Paracoccus</taxon>
    </lineage>
</organism>
<keyword evidence="2 7" id="KW-0808">Transferase</keyword>
<dbReference type="GO" id="GO:0003988">
    <property type="term" value="F:acetyl-CoA C-acyltransferase activity"/>
    <property type="evidence" value="ECO:0007669"/>
    <property type="project" value="UniProtKB-EC"/>
</dbReference>
<evidence type="ECO:0000256" key="4">
    <source>
        <dbReference type="ARBA" id="ARBA00023315"/>
    </source>
</evidence>
<feature type="active site" description="Proton acceptor" evidence="6">
    <location>
        <position position="381"/>
    </location>
</feature>
<proteinExistence type="inferred from homology"/>
<evidence type="ECO:0000259" key="9">
    <source>
        <dbReference type="Pfam" id="PF02803"/>
    </source>
</evidence>
<dbReference type="InterPro" id="IPR020613">
    <property type="entry name" value="Thiolase_CS"/>
</dbReference>
<evidence type="ECO:0000256" key="2">
    <source>
        <dbReference type="ARBA" id="ARBA00022679"/>
    </source>
</evidence>
<feature type="active site" description="Proton acceptor" evidence="6">
    <location>
        <position position="351"/>
    </location>
</feature>
<name>A0A418SQI9_9RHOB</name>
<comment type="pathway">
    <text evidence="5">Metabolic intermediate biosynthesis; (R)-mevalonate biosynthesis; (R)-mevalonate from acetyl-CoA: step 1/3.</text>
</comment>
<protein>
    <submittedName>
        <fullName evidence="10">Acetyl-CoA C-acyltransferase</fullName>
        <ecNumber evidence="10">2.3.1.16</ecNumber>
    </submittedName>
</protein>
<sequence>MLEGYIYDGLRSPFGRHAGALAGIRPDDLAATVIRALVERSDLPVDRIEDVILGNVCQSGEDSRNVGRFSGLLGGVRMEAGGLTVNRLCGSGMSAALDAARSITLGEAGLYVAGGTESMTRAPFVIGKSSSAWGRQAQMYDSTIGTRFPNKAFAKQFGDFAMPETADNLAADYEIGREPCDAFAYASQQKYEAARADGFFRDEILPIEIPGRKGAVTMVDADEHPRPDTSLEKMASMKPLYEGGVVTAANASGVNDGAAALLIGAKNLGPRPRARIVSGAIAGVPPRIMGIGPGFAVPKALERAGLTMKDMDLIEINEAFASQVLACCKQLELDPNDSRLNPNGGAIAVGHPLGASGARIVLTAMRQLERMGGRYACLSMCIGVGQGIAMVIERVG</sequence>
<reference evidence="11" key="1">
    <citation type="submission" date="2018-09" db="EMBL/GenBank/DDBJ databases">
        <title>Acidovorax cavernicola nov. sp. isolated from Gruta de las Maravillas (Aracena, Spain).</title>
        <authorList>
            <person name="Jurado V."/>
            <person name="Gutierrez-Patricio S."/>
            <person name="Gonzalez-Pimentel J.L."/>
            <person name="Miller A.Z."/>
            <person name="Laiz L."/>
            <person name="Saiz-Jimenez C."/>
        </authorList>
    </citation>
    <scope>NUCLEOTIDE SEQUENCE [LARGE SCALE GENOMIC DNA]</scope>
    <source>
        <strain evidence="11">1011MAR3C25</strain>
    </source>
</reference>
<dbReference type="NCBIfam" id="TIGR01930">
    <property type="entry name" value="AcCoA-C-Actrans"/>
    <property type="match status" value="1"/>
</dbReference>
<dbReference type="CDD" id="cd00751">
    <property type="entry name" value="thiolase"/>
    <property type="match status" value="1"/>
</dbReference>
<dbReference type="OrthoDB" id="9764638at2"/>
<comment type="similarity">
    <text evidence="1 7">Belongs to the thiolase-like superfamily. Thiolase family.</text>
</comment>
<evidence type="ECO:0000259" key="8">
    <source>
        <dbReference type="Pfam" id="PF00108"/>
    </source>
</evidence>
<evidence type="ECO:0000256" key="6">
    <source>
        <dbReference type="PIRSR" id="PIRSR000429-1"/>
    </source>
</evidence>
<dbReference type="InterPro" id="IPR002155">
    <property type="entry name" value="Thiolase"/>
</dbReference>
<dbReference type="Gene3D" id="3.40.47.10">
    <property type="match status" value="1"/>
</dbReference>
<evidence type="ECO:0000256" key="5">
    <source>
        <dbReference type="ARBA" id="ARBA00037924"/>
    </source>
</evidence>
<feature type="active site" description="Acyl-thioester intermediate" evidence="6">
    <location>
        <position position="89"/>
    </location>
</feature>
<dbReference type="GO" id="GO:0042619">
    <property type="term" value="P:poly-hydroxybutyrate biosynthetic process"/>
    <property type="evidence" value="ECO:0007669"/>
    <property type="project" value="UniProtKB-KW"/>
</dbReference>
<dbReference type="InterPro" id="IPR016039">
    <property type="entry name" value="Thiolase-like"/>
</dbReference>
<accession>A0A418SQI9</accession>
<dbReference type="GO" id="GO:0044281">
    <property type="term" value="P:small molecule metabolic process"/>
    <property type="evidence" value="ECO:0007669"/>
    <property type="project" value="UniProtKB-ARBA"/>
</dbReference>
<dbReference type="Pfam" id="PF02803">
    <property type="entry name" value="Thiolase_C"/>
    <property type="match status" value="1"/>
</dbReference>
<dbReference type="EC" id="2.3.1.16" evidence="10"/>
<dbReference type="Proteomes" id="UP000284202">
    <property type="component" value="Unassembled WGS sequence"/>
</dbReference>
<dbReference type="AlphaFoldDB" id="A0A418SQI9"/>
<dbReference type="Pfam" id="PF00108">
    <property type="entry name" value="Thiolase_N"/>
    <property type="match status" value="1"/>
</dbReference>
<evidence type="ECO:0000256" key="7">
    <source>
        <dbReference type="RuleBase" id="RU003557"/>
    </source>
</evidence>
<dbReference type="FunFam" id="3.40.47.10:FF:000010">
    <property type="entry name" value="Acetyl-CoA acetyltransferase (Thiolase)"/>
    <property type="match status" value="1"/>
</dbReference>
<dbReference type="SUPFAM" id="SSF53901">
    <property type="entry name" value="Thiolase-like"/>
    <property type="match status" value="2"/>
</dbReference>
<feature type="domain" description="Thiolase C-terminal" evidence="9">
    <location>
        <begin position="272"/>
        <end position="394"/>
    </location>
</feature>
<evidence type="ECO:0000256" key="3">
    <source>
        <dbReference type="ARBA" id="ARBA00022752"/>
    </source>
</evidence>
<keyword evidence="4 7" id="KW-0012">Acyltransferase</keyword>
<dbReference type="PROSITE" id="PS00737">
    <property type="entry name" value="THIOLASE_2"/>
    <property type="match status" value="1"/>
</dbReference>
<keyword evidence="11" id="KW-1185">Reference proteome</keyword>
<evidence type="ECO:0000256" key="1">
    <source>
        <dbReference type="ARBA" id="ARBA00010982"/>
    </source>
</evidence>
<comment type="caution">
    <text evidence="10">The sequence shown here is derived from an EMBL/GenBank/DDBJ whole genome shotgun (WGS) entry which is preliminary data.</text>
</comment>
<evidence type="ECO:0000313" key="10">
    <source>
        <dbReference type="EMBL" id="RJE83223.1"/>
    </source>
</evidence>
<dbReference type="InterPro" id="IPR020617">
    <property type="entry name" value="Thiolase_C"/>
</dbReference>
<dbReference type="PANTHER" id="PTHR18919:SF107">
    <property type="entry name" value="ACETYL-COA ACETYLTRANSFERASE, CYTOSOLIC"/>
    <property type="match status" value="1"/>
</dbReference>
<dbReference type="EMBL" id="QZCG01000012">
    <property type="protein sequence ID" value="RJE83223.1"/>
    <property type="molecule type" value="Genomic_DNA"/>
</dbReference>
<dbReference type="InterPro" id="IPR020616">
    <property type="entry name" value="Thiolase_N"/>
</dbReference>
<evidence type="ECO:0000313" key="11">
    <source>
        <dbReference type="Proteomes" id="UP000284202"/>
    </source>
</evidence>